<keyword evidence="4" id="KW-1185">Reference proteome</keyword>
<dbReference type="InterPro" id="IPR050623">
    <property type="entry name" value="Glucan_succinyl_AcylTrfase"/>
</dbReference>
<dbReference type="PANTHER" id="PTHR36927">
    <property type="entry name" value="BLR4337 PROTEIN"/>
    <property type="match status" value="1"/>
</dbReference>
<keyword evidence="1" id="KW-0812">Transmembrane</keyword>
<feature type="transmembrane region" description="Helical" evidence="1">
    <location>
        <begin position="177"/>
        <end position="196"/>
    </location>
</feature>
<evidence type="ECO:0000256" key="1">
    <source>
        <dbReference type="SAM" id="Phobius"/>
    </source>
</evidence>
<feature type="transmembrane region" description="Helical" evidence="1">
    <location>
        <begin position="208"/>
        <end position="230"/>
    </location>
</feature>
<sequence>MNLKIVIKNTTCTLLKPWLNVFNQDKELPSRRYDLDWLRVLAFGLLIFYHTGMLYSENWGFHFKSQYLSSDVENVMLLLSPWRMGLIWFISGVALRFIVARFNLGMFLTTRSVKILLPLLFGIWFIVPIQLYAQMSQEASLAMGFWQFYSQFFDLTNPLFERYQAGIWPHVDVNHLWYLRSLWQFTLLLVLAMPLLHHATVHTIITRLCGRSLFTVFIVLLLPLCILKLSWPSDTFRYPMGALFLLYGYLLAWQPAFYSQPLRHWQALLVVFILGYLVVVLGYHMIWQNPAASQWQITSIDMLYTAQRLVGVLLMLALAQRFLNHYHPKLALLNCAVFPFYLLHQSVIIGLAYYFSPLQLGPWLEPTLIILFTFGLCALVCWGLSYGALLRPLFGMKANYQHAKLETAYLKRIGMLVGGVAILPMALRLMF</sequence>
<evidence type="ECO:0000313" key="3">
    <source>
        <dbReference type="EMBL" id="NMM42722.1"/>
    </source>
</evidence>
<reference evidence="3" key="1">
    <citation type="submission" date="2020-04" db="EMBL/GenBank/DDBJ databases">
        <title>Genome Sequencing for Pseudoaltermonas arctica.</title>
        <authorList>
            <person name="Elkins N.S."/>
        </authorList>
    </citation>
    <scope>NUCLEOTIDE SEQUENCE [LARGE SCALE GENOMIC DNA]</scope>
    <source>
        <strain evidence="3">NEC-BIFX-2020_0012</strain>
    </source>
</reference>
<name>A0A7Y0DW53_9GAMM</name>
<keyword evidence="3" id="KW-0808">Transferase</keyword>
<evidence type="ECO:0000259" key="2">
    <source>
        <dbReference type="Pfam" id="PF01757"/>
    </source>
</evidence>
<feature type="domain" description="Acyltransferase 3" evidence="2">
    <location>
        <begin position="33"/>
        <end position="381"/>
    </location>
</feature>
<organism evidence="3 4">
    <name type="scientific">Pseudoalteromonas arctica</name>
    <dbReference type="NCBI Taxonomy" id="394751"/>
    <lineage>
        <taxon>Bacteria</taxon>
        <taxon>Pseudomonadati</taxon>
        <taxon>Pseudomonadota</taxon>
        <taxon>Gammaproteobacteria</taxon>
        <taxon>Alteromonadales</taxon>
        <taxon>Pseudoalteromonadaceae</taxon>
        <taxon>Pseudoalteromonas</taxon>
    </lineage>
</organism>
<proteinExistence type="predicted"/>
<dbReference type="Pfam" id="PF01757">
    <property type="entry name" value="Acyl_transf_3"/>
    <property type="match status" value="1"/>
</dbReference>
<keyword evidence="1" id="KW-0472">Membrane</keyword>
<feature type="transmembrane region" description="Helical" evidence="1">
    <location>
        <begin position="330"/>
        <end position="355"/>
    </location>
</feature>
<keyword evidence="1" id="KW-1133">Transmembrane helix</keyword>
<evidence type="ECO:0000313" key="4">
    <source>
        <dbReference type="Proteomes" id="UP000570493"/>
    </source>
</evidence>
<feature type="transmembrane region" description="Helical" evidence="1">
    <location>
        <begin position="115"/>
        <end position="133"/>
    </location>
</feature>
<dbReference type="PANTHER" id="PTHR36927:SF3">
    <property type="entry name" value="GLUCANS BIOSYNTHESIS PROTEIN C"/>
    <property type="match status" value="1"/>
</dbReference>
<feature type="transmembrane region" description="Helical" evidence="1">
    <location>
        <begin position="265"/>
        <end position="286"/>
    </location>
</feature>
<feature type="transmembrane region" description="Helical" evidence="1">
    <location>
        <begin position="367"/>
        <end position="389"/>
    </location>
</feature>
<dbReference type="AlphaFoldDB" id="A0A7Y0DW53"/>
<dbReference type="InterPro" id="IPR002656">
    <property type="entry name" value="Acyl_transf_3_dom"/>
</dbReference>
<feature type="transmembrane region" description="Helical" evidence="1">
    <location>
        <begin position="306"/>
        <end position="323"/>
    </location>
</feature>
<dbReference type="Proteomes" id="UP000570493">
    <property type="component" value="Unassembled WGS sequence"/>
</dbReference>
<feature type="transmembrane region" description="Helical" evidence="1">
    <location>
        <begin position="75"/>
        <end position="95"/>
    </location>
</feature>
<dbReference type="EMBL" id="JABBMT010000054">
    <property type="protein sequence ID" value="NMM42722.1"/>
    <property type="molecule type" value="Genomic_DNA"/>
</dbReference>
<feature type="transmembrane region" description="Helical" evidence="1">
    <location>
        <begin position="236"/>
        <end position="253"/>
    </location>
</feature>
<gene>
    <name evidence="3" type="ORF">HHO47_18420</name>
</gene>
<dbReference type="RefSeq" id="WP_169021617.1">
    <property type="nucleotide sequence ID" value="NZ_JABBMT010000054.1"/>
</dbReference>
<dbReference type="GO" id="GO:0016747">
    <property type="term" value="F:acyltransferase activity, transferring groups other than amino-acyl groups"/>
    <property type="evidence" value="ECO:0007669"/>
    <property type="project" value="InterPro"/>
</dbReference>
<keyword evidence="3" id="KW-0012">Acyltransferase</keyword>
<feature type="transmembrane region" description="Helical" evidence="1">
    <location>
        <begin position="409"/>
        <end position="427"/>
    </location>
</feature>
<accession>A0A7Y0DW53</accession>
<protein>
    <submittedName>
        <fullName evidence="3">Acyltransferase</fullName>
    </submittedName>
</protein>
<comment type="caution">
    <text evidence="3">The sequence shown here is derived from an EMBL/GenBank/DDBJ whole genome shotgun (WGS) entry which is preliminary data.</text>
</comment>
<feature type="transmembrane region" description="Helical" evidence="1">
    <location>
        <begin position="37"/>
        <end position="55"/>
    </location>
</feature>